<reference evidence="4 5" key="1">
    <citation type="submission" date="2021-03" db="EMBL/GenBank/DDBJ databases">
        <authorList>
            <person name="Xin L."/>
        </authorList>
    </citation>
    <scope>NUCLEOTIDE SEQUENCE [LARGE SCALE GENOMIC DNA]</scope>
    <source>
        <strain evidence="4 5">XHU 5031</strain>
    </source>
</reference>
<feature type="domain" description="Glycosyl hydrolase family 67 C-terminal" evidence="2">
    <location>
        <begin position="563"/>
        <end position="745"/>
    </location>
</feature>
<dbReference type="Proteomes" id="UP000664617">
    <property type="component" value="Unassembled WGS sequence"/>
</dbReference>
<protein>
    <submittedName>
        <fullName evidence="4">Alpha-glucuronidase</fullName>
    </submittedName>
</protein>
<feature type="compositionally biased region" description="Polar residues" evidence="1">
    <location>
        <begin position="1"/>
        <end position="10"/>
    </location>
</feature>
<dbReference type="InterPro" id="IPR037054">
    <property type="entry name" value="A-glucoronidase_C_sf"/>
</dbReference>
<proteinExistence type="predicted"/>
<dbReference type="InterPro" id="IPR017853">
    <property type="entry name" value="GH"/>
</dbReference>
<feature type="region of interest" description="Disordered" evidence="1">
    <location>
        <begin position="746"/>
        <end position="791"/>
    </location>
</feature>
<sequence length="834" mass="89122">MNSSPRSTPASIPDDASSGAPRDARRPGAHASGPHTGSSPARPRKDGSRPAEPHAGRNPAEPPASGAGPARPHAAWLPEAAFAAVGRRRVAIRGDGALVGTVAAEVATATATHGGSFTRLESGSGVFDADLVLTIAEDDADPQAPSSLAAAPHAASVDHTISGDHAISGRGNASTARNGVVATDGVVDGRDTTGEEDDESFRVSREDGAVVVEAACDRGLLYGFFHVVRLGEAAFSGPDLVERHAPATALRMLDHWDNVAVHEVMGQVERGYSGGSIFYDHGRVRTDLSRVEAYARLLASTGVNRVAINNVNVHAREARLLTDDLPHVARIAAAFRPWGIRVHLSVSFASPITLGGLGTSDPLDPAVARWWREAADRVWAEIPDFGGFVVKADSEGQPGPFAYGRDHADGANMLAEAVAPHGGLVHWRAFVYDHRQDWRDRSTDRARAAHDHFAPLDGRFAENVIVQVKYGPMDFQVREPVSPVIAAMPDTRVALELQVTQEYTGQQKHAVYLGRQWSEVLTFDFAGPDGDRAALPPTSVAGIVARSGGIVAVSNVGDDEFWTGHPLAQANLYAYGRLAWNPAADPTALLDEWIALTFPGAPADVVHTLHEVLDESWETYERYTSPLGVGFMVRPGHHYGPDVDGYEYTPWGTYHFADRDGIGVDRTVATGTGYAGLYPQPWASVYESLETCPDELLLFFHHVPYTHVLHSGKTVIQHIYDTHFDGVERVERFAAAWDGVAAALSDDGGHTGPGHAPRPGDTAHAGADTAGADDGRAGPGRTTPAGAGSGARLAARVSERLAEQLRSAIEWRDQVNTYFYRKSGIPDEQGRTIF</sequence>
<dbReference type="Pfam" id="PF07477">
    <property type="entry name" value="Glyco_hydro_67C"/>
    <property type="match status" value="2"/>
</dbReference>
<dbReference type="EMBL" id="JAFMPK010000039">
    <property type="protein sequence ID" value="MBO0609299.1"/>
    <property type="molecule type" value="Genomic_DNA"/>
</dbReference>
<evidence type="ECO:0000313" key="4">
    <source>
        <dbReference type="EMBL" id="MBO0609299.1"/>
    </source>
</evidence>
<feature type="compositionally biased region" description="Low complexity" evidence="1">
    <location>
        <begin position="779"/>
        <end position="791"/>
    </location>
</feature>
<dbReference type="Gene3D" id="3.20.20.80">
    <property type="entry name" value="Glycosidases"/>
    <property type="match status" value="1"/>
</dbReference>
<feature type="domain" description="Glycosyl hydrolase family 67 catalytic" evidence="3">
    <location>
        <begin position="242"/>
        <end position="562"/>
    </location>
</feature>
<dbReference type="Gene3D" id="3.90.1330.10">
    <property type="entry name" value="Alpha-glucuronidase, C-terminal domain"/>
    <property type="match status" value="2"/>
</dbReference>
<evidence type="ECO:0000313" key="5">
    <source>
        <dbReference type="Proteomes" id="UP000664617"/>
    </source>
</evidence>
<accession>A0ABS3IAA7</accession>
<feature type="domain" description="Glycosyl hydrolase family 67 C-terminal" evidence="2">
    <location>
        <begin position="795"/>
        <end position="831"/>
    </location>
</feature>
<keyword evidence="5" id="KW-1185">Reference proteome</keyword>
<dbReference type="SUPFAM" id="SSF51445">
    <property type="entry name" value="(Trans)glycosidases"/>
    <property type="match status" value="1"/>
</dbReference>
<dbReference type="PANTHER" id="PTHR39207:SF1">
    <property type="entry name" value="ALPHA-GLUCURONIDASE A"/>
    <property type="match status" value="1"/>
</dbReference>
<evidence type="ECO:0000259" key="3">
    <source>
        <dbReference type="Pfam" id="PF07488"/>
    </source>
</evidence>
<dbReference type="PANTHER" id="PTHR39207">
    <property type="entry name" value="ALPHA-GLUCURONIDASE A"/>
    <property type="match status" value="1"/>
</dbReference>
<gene>
    <name evidence="4" type="ORF">J0911_09670</name>
</gene>
<dbReference type="InterPro" id="IPR011099">
    <property type="entry name" value="Glyco_hydro_67_C"/>
</dbReference>
<name>A0ABS3IAA7_9MICO</name>
<dbReference type="Pfam" id="PF07488">
    <property type="entry name" value="Glyco_hydro_67M"/>
    <property type="match status" value="1"/>
</dbReference>
<feature type="compositionally biased region" description="Basic and acidic residues" evidence="1">
    <location>
        <begin position="43"/>
        <end position="55"/>
    </location>
</feature>
<feature type="compositionally biased region" description="Low complexity" evidence="1">
    <location>
        <begin position="759"/>
        <end position="772"/>
    </location>
</feature>
<reference evidence="5" key="2">
    <citation type="submission" date="2023-07" db="EMBL/GenBank/DDBJ databases">
        <title>Myceligenerans salitolerans sp. nov., a halotolerant actinomycete isolated from a salt lake in Xinjiang, China.</title>
        <authorList>
            <person name="Guan T."/>
        </authorList>
    </citation>
    <scope>NUCLEOTIDE SEQUENCE [LARGE SCALE GENOMIC DNA]</scope>
    <source>
        <strain evidence="5">XHU 5031</strain>
    </source>
</reference>
<dbReference type="InterPro" id="IPR011100">
    <property type="entry name" value="Glyco_hydro_67_cat"/>
</dbReference>
<feature type="region of interest" description="Disordered" evidence="1">
    <location>
        <begin position="1"/>
        <end position="72"/>
    </location>
</feature>
<evidence type="ECO:0000259" key="2">
    <source>
        <dbReference type="Pfam" id="PF07477"/>
    </source>
</evidence>
<feature type="compositionally biased region" description="Low complexity" evidence="1">
    <location>
        <begin position="63"/>
        <end position="72"/>
    </location>
</feature>
<organism evidence="4 5">
    <name type="scientific">Myceligenerans salitolerans</name>
    <dbReference type="NCBI Taxonomy" id="1230528"/>
    <lineage>
        <taxon>Bacteria</taxon>
        <taxon>Bacillati</taxon>
        <taxon>Actinomycetota</taxon>
        <taxon>Actinomycetes</taxon>
        <taxon>Micrococcales</taxon>
        <taxon>Promicromonosporaceae</taxon>
        <taxon>Myceligenerans</taxon>
    </lineage>
</organism>
<comment type="caution">
    <text evidence="4">The sequence shown here is derived from an EMBL/GenBank/DDBJ whole genome shotgun (WGS) entry which is preliminary data.</text>
</comment>
<evidence type="ECO:0000256" key="1">
    <source>
        <dbReference type="SAM" id="MobiDB-lite"/>
    </source>
</evidence>